<dbReference type="Proteomes" id="UP000762676">
    <property type="component" value="Unassembled WGS sequence"/>
</dbReference>
<dbReference type="AlphaFoldDB" id="A0AAV4J1H2"/>
<reference evidence="2 3" key="1">
    <citation type="journal article" date="2021" name="Elife">
        <title>Chloroplast acquisition without the gene transfer in kleptoplastic sea slugs, Plakobranchus ocellatus.</title>
        <authorList>
            <person name="Maeda T."/>
            <person name="Takahashi S."/>
            <person name="Yoshida T."/>
            <person name="Shimamura S."/>
            <person name="Takaki Y."/>
            <person name="Nagai Y."/>
            <person name="Toyoda A."/>
            <person name="Suzuki Y."/>
            <person name="Arimoto A."/>
            <person name="Ishii H."/>
            <person name="Satoh N."/>
            <person name="Nishiyama T."/>
            <person name="Hasebe M."/>
            <person name="Maruyama T."/>
            <person name="Minagawa J."/>
            <person name="Obokata J."/>
            <person name="Shigenobu S."/>
        </authorList>
    </citation>
    <scope>NUCLEOTIDE SEQUENCE [LARGE SCALE GENOMIC DNA]</scope>
</reference>
<dbReference type="PANTHER" id="PTHR11485:SF29">
    <property type="entry name" value="TRANSFERRIN 2"/>
    <property type="match status" value="1"/>
</dbReference>
<dbReference type="GO" id="GO:0005886">
    <property type="term" value="C:plasma membrane"/>
    <property type="evidence" value="ECO:0007669"/>
    <property type="project" value="TreeGrafter"/>
</dbReference>
<evidence type="ECO:0000259" key="1">
    <source>
        <dbReference type="PROSITE" id="PS51408"/>
    </source>
</evidence>
<comment type="caution">
    <text evidence="2">The sequence shown here is derived from an EMBL/GenBank/DDBJ whole genome shotgun (WGS) entry which is preliminary data.</text>
</comment>
<sequence>MSQCPSNVVRWWCVISLAEKLKCEDMIMAFKAKDLRPEMDCLYGGNTSNCMEMIWRGDADLMNLDAGDVYIAGRGYGPIPIAAEDYGDMTMQFKVVAAAHKTDKSTTLFNMKGKRSCQPGIGRRDGWIIPLNIYIETEQFLPDDCTIFRNIGELFTRSCIPGALDSEYNPGGQPINLCEGCAVGGFRKCQRNSDEQYYGATGAFRCLVESEYFASLHWCIIINYSQTCLRRLINIGYDYGHDGQVVALGNKLVNLYLSNLEVQ</sequence>
<dbReference type="SUPFAM" id="SSF53850">
    <property type="entry name" value="Periplasmic binding protein-like II"/>
    <property type="match status" value="1"/>
</dbReference>
<gene>
    <name evidence="2" type="ORF">ElyMa_004962900</name>
</gene>
<dbReference type="InterPro" id="IPR001156">
    <property type="entry name" value="Transferrin-like_dom"/>
</dbReference>
<name>A0AAV4J1H2_9GAST</name>
<feature type="domain" description="Transferrin-like" evidence="1">
    <location>
        <begin position="10"/>
        <end position="263"/>
    </location>
</feature>
<dbReference type="PRINTS" id="PR00422">
    <property type="entry name" value="TRANSFERRIN"/>
</dbReference>
<dbReference type="CDD" id="cd13529">
    <property type="entry name" value="PBP2_transferrin"/>
    <property type="match status" value="1"/>
</dbReference>
<dbReference type="PANTHER" id="PTHR11485">
    <property type="entry name" value="TRANSFERRIN"/>
    <property type="match status" value="1"/>
</dbReference>
<dbReference type="GO" id="GO:0055037">
    <property type="term" value="C:recycling endosome"/>
    <property type="evidence" value="ECO:0007669"/>
    <property type="project" value="TreeGrafter"/>
</dbReference>
<organism evidence="2 3">
    <name type="scientific">Elysia marginata</name>
    <dbReference type="NCBI Taxonomy" id="1093978"/>
    <lineage>
        <taxon>Eukaryota</taxon>
        <taxon>Metazoa</taxon>
        <taxon>Spiralia</taxon>
        <taxon>Lophotrochozoa</taxon>
        <taxon>Mollusca</taxon>
        <taxon>Gastropoda</taxon>
        <taxon>Heterobranchia</taxon>
        <taxon>Euthyneura</taxon>
        <taxon>Panpulmonata</taxon>
        <taxon>Sacoglossa</taxon>
        <taxon>Placobranchoidea</taxon>
        <taxon>Plakobranchidae</taxon>
        <taxon>Elysia</taxon>
    </lineage>
</organism>
<dbReference type="Pfam" id="PF00405">
    <property type="entry name" value="Transferrin"/>
    <property type="match status" value="1"/>
</dbReference>
<dbReference type="GO" id="GO:0005615">
    <property type="term" value="C:extracellular space"/>
    <property type="evidence" value="ECO:0007669"/>
    <property type="project" value="TreeGrafter"/>
</dbReference>
<keyword evidence="3" id="KW-1185">Reference proteome</keyword>
<proteinExistence type="predicted"/>
<dbReference type="PROSITE" id="PS51408">
    <property type="entry name" value="TRANSFERRIN_LIKE_4"/>
    <property type="match status" value="1"/>
</dbReference>
<dbReference type="GO" id="GO:0006826">
    <property type="term" value="P:iron ion transport"/>
    <property type="evidence" value="ECO:0007669"/>
    <property type="project" value="TreeGrafter"/>
</dbReference>
<dbReference type="GO" id="GO:0005769">
    <property type="term" value="C:early endosome"/>
    <property type="evidence" value="ECO:0007669"/>
    <property type="project" value="TreeGrafter"/>
</dbReference>
<evidence type="ECO:0000313" key="2">
    <source>
        <dbReference type="EMBL" id="GFS16683.1"/>
    </source>
</evidence>
<dbReference type="EMBL" id="BMAT01009942">
    <property type="protein sequence ID" value="GFS16683.1"/>
    <property type="molecule type" value="Genomic_DNA"/>
</dbReference>
<protein>
    <submittedName>
        <fullName evidence="2">Melanotransferrin-like</fullName>
    </submittedName>
</protein>
<evidence type="ECO:0000313" key="3">
    <source>
        <dbReference type="Proteomes" id="UP000762676"/>
    </source>
</evidence>
<accession>A0AAV4J1H2</accession>
<dbReference type="Gene3D" id="3.40.190.10">
    <property type="entry name" value="Periplasmic binding protein-like II"/>
    <property type="match status" value="1"/>
</dbReference>
<dbReference type="SMART" id="SM00094">
    <property type="entry name" value="TR_FER"/>
    <property type="match status" value="1"/>
</dbReference>